<evidence type="ECO:0000313" key="3">
    <source>
        <dbReference type="EMBL" id="GEU51775.1"/>
    </source>
</evidence>
<evidence type="ECO:0000256" key="1">
    <source>
        <dbReference type="SAM" id="MobiDB-lite"/>
    </source>
</evidence>
<protein>
    <submittedName>
        <fullName evidence="3">Uncharacterized protein</fullName>
    </submittedName>
</protein>
<gene>
    <name evidence="3" type="ORF">Tci_023753</name>
</gene>
<accession>A0A6L2KUS4</accession>
<keyword evidence="2" id="KW-0812">Transmembrane</keyword>
<reference evidence="3" key="1">
    <citation type="journal article" date="2019" name="Sci. Rep.">
        <title>Draft genome of Tanacetum cinerariifolium, the natural source of mosquito coil.</title>
        <authorList>
            <person name="Yamashiro T."/>
            <person name="Shiraishi A."/>
            <person name="Satake H."/>
            <person name="Nakayama K."/>
        </authorList>
    </citation>
    <scope>NUCLEOTIDE SEQUENCE</scope>
</reference>
<dbReference type="AlphaFoldDB" id="A0A6L2KUS4"/>
<proteinExistence type="predicted"/>
<comment type="caution">
    <text evidence="3">The sequence shown here is derived from an EMBL/GenBank/DDBJ whole genome shotgun (WGS) entry which is preliminary data.</text>
</comment>
<organism evidence="3">
    <name type="scientific">Tanacetum cinerariifolium</name>
    <name type="common">Dalmatian daisy</name>
    <name type="synonym">Chrysanthemum cinerariifolium</name>
    <dbReference type="NCBI Taxonomy" id="118510"/>
    <lineage>
        <taxon>Eukaryota</taxon>
        <taxon>Viridiplantae</taxon>
        <taxon>Streptophyta</taxon>
        <taxon>Embryophyta</taxon>
        <taxon>Tracheophyta</taxon>
        <taxon>Spermatophyta</taxon>
        <taxon>Magnoliopsida</taxon>
        <taxon>eudicotyledons</taxon>
        <taxon>Gunneridae</taxon>
        <taxon>Pentapetalae</taxon>
        <taxon>asterids</taxon>
        <taxon>campanulids</taxon>
        <taxon>Asterales</taxon>
        <taxon>Asteraceae</taxon>
        <taxon>Asteroideae</taxon>
        <taxon>Anthemideae</taxon>
        <taxon>Anthemidinae</taxon>
        <taxon>Tanacetum</taxon>
    </lineage>
</organism>
<dbReference type="EMBL" id="BKCJ010002917">
    <property type="protein sequence ID" value="GEU51775.1"/>
    <property type="molecule type" value="Genomic_DNA"/>
</dbReference>
<name>A0A6L2KUS4_TANCI</name>
<evidence type="ECO:0000256" key="2">
    <source>
        <dbReference type="SAM" id="Phobius"/>
    </source>
</evidence>
<keyword evidence="2" id="KW-1133">Transmembrane helix</keyword>
<sequence>MAPLPHRDLRHPWLRYQVNGYDKGIVHSYEQRLEMIWGRPVNQVHVLDFVRLADGMRQTLGDRLSMVYDGMIGRHYLLVMHVGGCLRLRDHCPGTRWQQAATAGALGAAKDASAGDEGAQAIPAHVQAPQPPLVPRPQTMSQRIDRPEEKTRVSTWMISCMTHLMDANGRTYQAFDSTLVGSLRLSYERRVRPRIGDANTSAAPQTDDQPTLDLFSLTFLIIIFCGLVLYNDS</sequence>
<feature type="region of interest" description="Disordered" evidence="1">
    <location>
        <begin position="128"/>
        <end position="148"/>
    </location>
</feature>
<keyword evidence="2" id="KW-0472">Membrane</keyword>
<feature type="transmembrane region" description="Helical" evidence="2">
    <location>
        <begin position="214"/>
        <end position="230"/>
    </location>
</feature>